<dbReference type="SUPFAM" id="SSF48371">
    <property type="entry name" value="ARM repeat"/>
    <property type="match status" value="1"/>
</dbReference>
<keyword evidence="6" id="KW-1185">Reference proteome</keyword>
<dbReference type="InterPro" id="IPR054296">
    <property type="entry name" value="DUF7032"/>
</dbReference>
<comment type="caution">
    <text evidence="5">The sequence shown here is derived from an EMBL/GenBank/DDBJ whole genome shotgun (WGS) entry which is preliminary data.</text>
</comment>
<dbReference type="PANTHER" id="PTHR46043">
    <property type="entry name" value="ARM REPEAT SUPERFAMILY PROTEIN"/>
    <property type="match status" value="1"/>
</dbReference>
<dbReference type="InterPro" id="IPR016024">
    <property type="entry name" value="ARM-type_fold"/>
</dbReference>
<evidence type="ECO:0000313" key="5">
    <source>
        <dbReference type="EMBL" id="KAK6148023.1"/>
    </source>
</evidence>
<dbReference type="Pfam" id="PF23005">
    <property type="entry name" value="DUF7032"/>
    <property type="match status" value="1"/>
</dbReference>
<proteinExistence type="predicted"/>
<keyword evidence="1" id="KW-0677">Repeat</keyword>
<organism evidence="5 6">
    <name type="scientific">Rehmannia glutinosa</name>
    <name type="common">Chinese foxglove</name>
    <dbReference type="NCBI Taxonomy" id="99300"/>
    <lineage>
        <taxon>Eukaryota</taxon>
        <taxon>Viridiplantae</taxon>
        <taxon>Streptophyta</taxon>
        <taxon>Embryophyta</taxon>
        <taxon>Tracheophyta</taxon>
        <taxon>Spermatophyta</taxon>
        <taxon>Magnoliopsida</taxon>
        <taxon>eudicotyledons</taxon>
        <taxon>Gunneridae</taxon>
        <taxon>Pentapetalae</taxon>
        <taxon>asterids</taxon>
        <taxon>lamiids</taxon>
        <taxon>Lamiales</taxon>
        <taxon>Orobanchaceae</taxon>
        <taxon>Rehmannieae</taxon>
        <taxon>Rehmannia</taxon>
    </lineage>
</organism>
<dbReference type="PANTHER" id="PTHR46043:SF13">
    <property type="entry name" value="ARM REPEAT SUPERFAMILY PROTEIN"/>
    <property type="match status" value="1"/>
</dbReference>
<dbReference type="Proteomes" id="UP001318860">
    <property type="component" value="Unassembled WGS sequence"/>
</dbReference>
<evidence type="ECO:0000259" key="4">
    <source>
        <dbReference type="Pfam" id="PF23005"/>
    </source>
</evidence>
<sequence>MKEAADEETINPLLTDIQELTHSLLQSTSHVQILKCKWSLVNTKLTTLETRLSDLSLPTAAAVNPLSSDLLRSLSATCSAASSLSAICHSPTPPGGKLKTQNEVDSLSAKLDAHINDLEVLFKSGALSENAAVSSAIVSSSRRESVRAEARNLMTRLQIGSIESKSLALDLLLGLLQEDDKNVLIAVAQGIVPILVHLLDSSCSSEIKEKTVTAIAKISTVDSSKHVLLAEGLVLLNNLLRVLESGSVFAKEKSCIALKVLSNSKENARAIVSRGGISSLLEVCQVGTPNSQALAAGVLRNLAVFEEIKEDFIEENAVLTLLGLCNSGTALAQENSIGCLSNLVSGNDDLKLLVAREGGIEIVKNFWDSFHTAQNLEVIVQMVRTLALCPNIAEFLVANGFLIRVVRVLNYGVLGVRIAAAKALCDLAYNNKIKKELGDMGCVCLLVSMLDGKAVEEKEAAAKALSILMSYVGNRRIFRKEEKGIVSAVQLLDPLVRNLDKKYFVTILSSLVHSKKCRKTNGGGWRVCLFAEACRGSICTSGKDFTMVHFKDISSSPGVQHLVILDDESHDIERGKATYGDVKVCISQTTYHDQQTRHAGKSRKGRRFRQQASFEIKLSRETPCGSNSSKVDKIHVDLGATHLSMENPCRSRKQPIEVGSIHVGLGSNSSKRGDAFKDVKFASKHHSIPSQAERRHVTRMHLAKWRNAIKDVNFANNSSPPKDFPSGETPSRM</sequence>
<protein>
    <recommendedName>
        <fullName evidence="4">DUF7032 domain-containing protein</fullName>
    </recommendedName>
</protein>
<feature type="repeat" description="ARM" evidence="2">
    <location>
        <begin position="190"/>
        <end position="233"/>
    </location>
</feature>
<accession>A0ABR0WMD8</accession>
<evidence type="ECO:0000256" key="3">
    <source>
        <dbReference type="SAM" id="MobiDB-lite"/>
    </source>
</evidence>
<evidence type="ECO:0000256" key="1">
    <source>
        <dbReference type="ARBA" id="ARBA00022737"/>
    </source>
</evidence>
<evidence type="ECO:0000256" key="2">
    <source>
        <dbReference type="PROSITE-ProRule" id="PRU00259"/>
    </source>
</evidence>
<reference evidence="5 6" key="1">
    <citation type="journal article" date="2021" name="Comput. Struct. Biotechnol. J.">
        <title>De novo genome assembly of the potent medicinal plant Rehmannia glutinosa using nanopore technology.</title>
        <authorList>
            <person name="Ma L."/>
            <person name="Dong C."/>
            <person name="Song C."/>
            <person name="Wang X."/>
            <person name="Zheng X."/>
            <person name="Niu Y."/>
            <person name="Chen S."/>
            <person name="Feng W."/>
        </authorList>
    </citation>
    <scope>NUCLEOTIDE SEQUENCE [LARGE SCALE GENOMIC DNA]</scope>
    <source>
        <strain evidence="5">DH-2019</strain>
    </source>
</reference>
<dbReference type="Gene3D" id="1.25.10.10">
    <property type="entry name" value="Leucine-rich Repeat Variant"/>
    <property type="match status" value="2"/>
</dbReference>
<dbReference type="SMART" id="SM00185">
    <property type="entry name" value="ARM"/>
    <property type="match status" value="5"/>
</dbReference>
<feature type="domain" description="DUF7032" evidence="4">
    <location>
        <begin position="17"/>
        <end position="125"/>
    </location>
</feature>
<dbReference type="InterPro" id="IPR000225">
    <property type="entry name" value="Armadillo"/>
</dbReference>
<dbReference type="EMBL" id="JABTTQ020000010">
    <property type="protein sequence ID" value="KAK6148023.1"/>
    <property type="molecule type" value="Genomic_DNA"/>
</dbReference>
<name>A0ABR0WMD8_REHGL</name>
<dbReference type="InterPro" id="IPR011989">
    <property type="entry name" value="ARM-like"/>
</dbReference>
<evidence type="ECO:0000313" key="6">
    <source>
        <dbReference type="Proteomes" id="UP001318860"/>
    </source>
</evidence>
<gene>
    <name evidence="5" type="ORF">DH2020_018935</name>
</gene>
<feature type="region of interest" description="Disordered" evidence="3">
    <location>
        <begin position="713"/>
        <end position="733"/>
    </location>
</feature>
<dbReference type="PROSITE" id="PS50176">
    <property type="entry name" value="ARM_REPEAT"/>
    <property type="match status" value="1"/>
</dbReference>